<sequence>MEIKIKDFEGPLDLLLHLVSRYQMDIYDVPLLEVIEQYLAYLSTLQALRLEVASEYMVMASQLILLKSRKLLPQIQQQEDDEPIEDFEQNLLQQLEDYRYFKAASQELAQQHEERSRYYSHPALPLASEVVVLNRDVTATDLFLTFSHLLRQEKKKRQGQQTTVERDDFRIEDSMEQIRQGLVRAKGKLAFSQLLSQAESLSQMITQFLACLELVKIQEIRLHQPETFDEIWIEGQVS</sequence>
<evidence type="ECO:0000256" key="3">
    <source>
        <dbReference type="ARBA" id="ARBA00023306"/>
    </source>
</evidence>
<evidence type="ECO:0000313" key="6">
    <source>
        <dbReference type="EMBL" id="MVX58466.1"/>
    </source>
</evidence>
<accession>A0A7X3KBB5</accession>
<proteinExistence type="inferred from homology"/>
<dbReference type="InterPro" id="IPR023093">
    <property type="entry name" value="ScpA-like_C"/>
</dbReference>
<evidence type="ECO:0000256" key="5">
    <source>
        <dbReference type="HAMAP-Rule" id="MF_01805"/>
    </source>
</evidence>
<dbReference type="OrthoDB" id="9811016at2"/>
<organism evidence="6 7">
    <name type="scientific">Streptococcus danieliae</name>
    <dbReference type="NCBI Taxonomy" id="747656"/>
    <lineage>
        <taxon>Bacteria</taxon>
        <taxon>Bacillati</taxon>
        <taxon>Bacillota</taxon>
        <taxon>Bacilli</taxon>
        <taxon>Lactobacillales</taxon>
        <taxon>Streptococcaceae</taxon>
        <taxon>Streptococcus</taxon>
    </lineage>
</organism>
<keyword evidence="3 5" id="KW-0131">Cell cycle</keyword>
<dbReference type="GO" id="GO:0051301">
    <property type="term" value="P:cell division"/>
    <property type="evidence" value="ECO:0007669"/>
    <property type="project" value="UniProtKB-KW"/>
</dbReference>
<dbReference type="Pfam" id="PF02616">
    <property type="entry name" value="SMC_ScpA"/>
    <property type="match status" value="1"/>
</dbReference>
<keyword evidence="2 5" id="KW-0159">Chromosome partition</keyword>
<dbReference type="EMBL" id="WSRS01000011">
    <property type="protein sequence ID" value="MVX58466.1"/>
    <property type="molecule type" value="Genomic_DNA"/>
</dbReference>
<name>A0A7X3KBB5_9STRE</name>
<comment type="function">
    <text evidence="5">Participates in chromosomal partition during cell division. May act via the formation of a condensin-like complex containing Smc and ScpB that pull DNA away from mid-cell into both cell halves.</text>
</comment>
<dbReference type="GO" id="GO:0007059">
    <property type="term" value="P:chromosome segregation"/>
    <property type="evidence" value="ECO:0007669"/>
    <property type="project" value="UniProtKB-UniRule"/>
</dbReference>
<dbReference type="InterPro" id="IPR003768">
    <property type="entry name" value="ScpA"/>
</dbReference>
<dbReference type="HAMAP" id="MF_01805">
    <property type="entry name" value="ScpA"/>
    <property type="match status" value="1"/>
</dbReference>
<dbReference type="Gene3D" id="6.10.250.2410">
    <property type="match status" value="1"/>
</dbReference>
<dbReference type="PANTHER" id="PTHR33969:SF2">
    <property type="entry name" value="SEGREGATION AND CONDENSATION PROTEIN A"/>
    <property type="match status" value="1"/>
</dbReference>
<evidence type="ECO:0000256" key="1">
    <source>
        <dbReference type="ARBA" id="ARBA00022618"/>
    </source>
</evidence>
<evidence type="ECO:0000256" key="4">
    <source>
        <dbReference type="ARBA" id="ARBA00044777"/>
    </source>
</evidence>
<comment type="subcellular location">
    <subcellularLocation>
        <location evidence="5">Cytoplasm</location>
    </subcellularLocation>
    <text evidence="5">Associated with two foci at the outer edges of the nucleoid region in young cells, and at four foci within both cell halves in older cells.</text>
</comment>
<comment type="subunit">
    <text evidence="5">Component of a cohesin-like complex composed of ScpA, ScpB and the Smc homodimer, in which ScpA and ScpB bind to the head domain of Smc. The presence of the three proteins is required for the association of the complex with DNA.</text>
</comment>
<keyword evidence="1 5" id="KW-0132">Cell division</keyword>
<dbReference type="RefSeq" id="WP_160332291.1">
    <property type="nucleotide sequence ID" value="NZ_WSRS01000011.1"/>
</dbReference>
<dbReference type="PANTHER" id="PTHR33969">
    <property type="entry name" value="SEGREGATION AND CONDENSATION PROTEIN A"/>
    <property type="match status" value="1"/>
</dbReference>
<evidence type="ECO:0000256" key="2">
    <source>
        <dbReference type="ARBA" id="ARBA00022829"/>
    </source>
</evidence>
<dbReference type="AlphaFoldDB" id="A0A7X3KBB5"/>
<evidence type="ECO:0000313" key="7">
    <source>
        <dbReference type="Proteomes" id="UP000461595"/>
    </source>
</evidence>
<dbReference type="NCBIfam" id="NF000993">
    <property type="entry name" value="PRK00104.1-2"/>
    <property type="match status" value="1"/>
</dbReference>
<comment type="caution">
    <text evidence="6">The sequence shown here is derived from an EMBL/GenBank/DDBJ whole genome shotgun (WGS) entry which is preliminary data.</text>
</comment>
<reference evidence="6 7" key="1">
    <citation type="submission" date="2019-12" db="EMBL/GenBank/DDBJ databases">
        <title>Microbes associate with the intestines of laboratory mice.</title>
        <authorList>
            <person name="Navarre W."/>
            <person name="Wong E."/>
        </authorList>
    </citation>
    <scope>NUCLEOTIDE SEQUENCE [LARGE SCALE GENOMIC DNA]</scope>
    <source>
        <strain evidence="6 7">NM51_B2-22</strain>
    </source>
</reference>
<comment type="similarity">
    <text evidence="5">Belongs to the ScpA family.</text>
</comment>
<dbReference type="Gene3D" id="1.10.10.580">
    <property type="entry name" value="Structural maintenance of chromosome 1. Chain E"/>
    <property type="match status" value="1"/>
</dbReference>
<protein>
    <recommendedName>
        <fullName evidence="4 5">Segregation and condensation protein A</fullName>
    </recommendedName>
</protein>
<keyword evidence="5" id="KW-0963">Cytoplasm</keyword>
<dbReference type="Proteomes" id="UP000461595">
    <property type="component" value="Unassembled WGS sequence"/>
</dbReference>
<dbReference type="GO" id="GO:0005737">
    <property type="term" value="C:cytoplasm"/>
    <property type="evidence" value="ECO:0007669"/>
    <property type="project" value="UniProtKB-SubCell"/>
</dbReference>
<dbReference type="GO" id="GO:0006260">
    <property type="term" value="P:DNA replication"/>
    <property type="evidence" value="ECO:0007669"/>
    <property type="project" value="UniProtKB-UniRule"/>
</dbReference>
<gene>
    <name evidence="5" type="primary">scpA</name>
    <name evidence="6" type="ORF">E5983_02210</name>
</gene>